<comment type="caution">
    <text evidence="1">The sequence shown here is derived from an EMBL/GenBank/DDBJ whole genome shotgun (WGS) entry which is preliminary data.</text>
</comment>
<dbReference type="Proteomes" id="UP001156629">
    <property type="component" value="Unassembled WGS sequence"/>
</dbReference>
<name>A0ABQ5WTI7_9PROT</name>
<evidence type="ECO:0000313" key="1">
    <source>
        <dbReference type="EMBL" id="GLQ66709.1"/>
    </source>
</evidence>
<dbReference type="EMBL" id="BSNV01000027">
    <property type="protein sequence ID" value="GLQ66709.1"/>
    <property type="molecule type" value="Genomic_DNA"/>
</dbReference>
<accession>A0ABQ5WTI7</accession>
<keyword evidence="2" id="KW-1185">Reference proteome</keyword>
<proteinExistence type="predicted"/>
<sequence>MAILRWRLYEQQESSTRLPHKTDVAKMNPFIPPPFTFSNPASPSEGATDKGDISWTCYAGPLPS</sequence>
<evidence type="ECO:0000313" key="2">
    <source>
        <dbReference type="Proteomes" id="UP001156629"/>
    </source>
</evidence>
<organism evidence="1 2">
    <name type="scientific">Gluconobacter kondonii</name>
    <dbReference type="NCBI Taxonomy" id="941463"/>
    <lineage>
        <taxon>Bacteria</taxon>
        <taxon>Pseudomonadati</taxon>
        <taxon>Pseudomonadota</taxon>
        <taxon>Alphaproteobacteria</taxon>
        <taxon>Acetobacterales</taxon>
        <taxon>Acetobacteraceae</taxon>
        <taxon>Gluconobacter</taxon>
    </lineage>
</organism>
<reference evidence="2" key="1">
    <citation type="journal article" date="2019" name="Int. J. Syst. Evol. Microbiol.">
        <title>The Global Catalogue of Microorganisms (GCM) 10K type strain sequencing project: providing services to taxonomists for standard genome sequencing and annotation.</title>
        <authorList>
            <consortium name="The Broad Institute Genomics Platform"/>
            <consortium name="The Broad Institute Genome Sequencing Center for Infectious Disease"/>
            <person name="Wu L."/>
            <person name="Ma J."/>
        </authorList>
    </citation>
    <scope>NUCLEOTIDE SEQUENCE [LARGE SCALE GENOMIC DNA]</scope>
    <source>
        <strain evidence="2">NBRC 3266</strain>
    </source>
</reference>
<gene>
    <name evidence="1" type="ORF">GCM10007870_22940</name>
</gene>
<protein>
    <submittedName>
        <fullName evidence="1">Uncharacterized protein</fullName>
    </submittedName>
</protein>